<protein>
    <recommendedName>
        <fullName evidence="4">Protein-L-isoaspartate O-methyltransferase</fullName>
        <ecNumber evidence="3">2.1.1.77</ecNumber>
    </recommendedName>
    <alternativeName>
        <fullName evidence="11">L-isoaspartyl protein carboxyl methyltransferase</fullName>
    </alternativeName>
    <alternativeName>
        <fullName evidence="9">Protein L-isoaspartyl methyltransferase</fullName>
    </alternativeName>
    <alternativeName>
        <fullName evidence="10">Protein-beta-aspartate methyltransferase</fullName>
    </alternativeName>
</protein>
<accession>A0A2T7SRM8</accession>
<dbReference type="STRING" id="1440053.GCA_000718095_06088"/>
<dbReference type="PANTHER" id="PTHR11579">
    <property type="entry name" value="PROTEIN-L-ISOASPARTATE O-METHYLTRANSFERASE"/>
    <property type="match status" value="1"/>
</dbReference>
<comment type="caution">
    <text evidence="13">The sequence shown here is derived from an EMBL/GenBank/DDBJ whole genome shotgun (WGS) entry which is preliminary data.</text>
</comment>
<evidence type="ECO:0000256" key="7">
    <source>
        <dbReference type="ARBA" id="ARBA00022679"/>
    </source>
</evidence>
<keyword evidence="5" id="KW-0963">Cytoplasm</keyword>
<dbReference type="EC" id="2.1.1.77" evidence="3"/>
<evidence type="ECO:0000256" key="10">
    <source>
        <dbReference type="ARBA" id="ARBA00031323"/>
    </source>
</evidence>
<dbReference type="PANTHER" id="PTHR11579:SF0">
    <property type="entry name" value="PROTEIN-L-ISOASPARTATE(D-ASPARTATE) O-METHYLTRANSFERASE"/>
    <property type="match status" value="1"/>
</dbReference>
<dbReference type="GO" id="GO:0032259">
    <property type="term" value="P:methylation"/>
    <property type="evidence" value="ECO:0007669"/>
    <property type="project" value="UniProtKB-KW"/>
</dbReference>
<reference evidence="13 14" key="1">
    <citation type="submission" date="2013-12" db="EMBL/GenBank/DDBJ databases">
        <title>Annotated genome of Streptomyces scopuliridis.</title>
        <authorList>
            <person name="Olson J.B."/>
        </authorList>
    </citation>
    <scope>NUCLEOTIDE SEQUENCE [LARGE SCALE GENOMIC DNA]</scope>
    <source>
        <strain evidence="13 14">RB72</strain>
    </source>
</reference>
<keyword evidence="6 13" id="KW-0489">Methyltransferase</keyword>
<evidence type="ECO:0000256" key="6">
    <source>
        <dbReference type="ARBA" id="ARBA00022603"/>
    </source>
</evidence>
<dbReference type="SUPFAM" id="SSF53335">
    <property type="entry name" value="S-adenosyl-L-methionine-dependent methyltransferases"/>
    <property type="match status" value="1"/>
</dbReference>
<dbReference type="Gene3D" id="3.40.50.150">
    <property type="entry name" value="Vaccinia Virus protein VP39"/>
    <property type="match status" value="1"/>
</dbReference>
<dbReference type="RefSeq" id="WP_240627898.1">
    <property type="nucleotide sequence ID" value="NZ_AZSP01000332.1"/>
</dbReference>
<proteinExistence type="inferred from homology"/>
<keyword evidence="8" id="KW-0949">S-adenosyl-L-methionine</keyword>
<evidence type="ECO:0000256" key="8">
    <source>
        <dbReference type="ARBA" id="ARBA00022691"/>
    </source>
</evidence>
<evidence type="ECO:0000256" key="12">
    <source>
        <dbReference type="SAM" id="MobiDB-lite"/>
    </source>
</evidence>
<evidence type="ECO:0000256" key="9">
    <source>
        <dbReference type="ARBA" id="ARBA00030757"/>
    </source>
</evidence>
<evidence type="ECO:0000256" key="3">
    <source>
        <dbReference type="ARBA" id="ARBA00011890"/>
    </source>
</evidence>
<dbReference type="GO" id="GO:0005737">
    <property type="term" value="C:cytoplasm"/>
    <property type="evidence" value="ECO:0007669"/>
    <property type="project" value="UniProtKB-SubCell"/>
</dbReference>
<feature type="compositionally biased region" description="Basic and acidic residues" evidence="12">
    <location>
        <begin position="96"/>
        <end position="108"/>
    </location>
</feature>
<organism evidence="13 14">
    <name type="scientific">Streptomyces scopuliridis RB72</name>
    <dbReference type="NCBI Taxonomy" id="1440053"/>
    <lineage>
        <taxon>Bacteria</taxon>
        <taxon>Bacillati</taxon>
        <taxon>Actinomycetota</taxon>
        <taxon>Actinomycetes</taxon>
        <taxon>Kitasatosporales</taxon>
        <taxon>Streptomycetaceae</taxon>
        <taxon>Streptomyces</taxon>
    </lineage>
</organism>
<evidence type="ECO:0000256" key="4">
    <source>
        <dbReference type="ARBA" id="ARBA00013346"/>
    </source>
</evidence>
<evidence type="ECO:0000256" key="11">
    <source>
        <dbReference type="ARBA" id="ARBA00031350"/>
    </source>
</evidence>
<dbReference type="InterPro" id="IPR029063">
    <property type="entry name" value="SAM-dependent_MTases_sf"/>
</dbReference>
<evidence type="ECO:0000313" key="14">
    <source>
        <dbReference type="Proteomes" id="UP000245992"/>
    </source>
</evidence>
<evidence type="ECO:0000256" key="1">
    <source>
        <dbReference type="ARBA" id="ARBA00004496"/>
    </source>
</evidence>
<dbReference type="InterPro" id="IPR000682">
    <property type="entry name" value="PCMT"/>
</dbReference>
<dbReference type="Proteomes" id="UP000245992">
    <property type="component" value="Unassembled WGS sequence"/>
</dbReference>
<dbReference type="CDD" id="cd02440">
    <property type="entry name" value="AdoMet_MTases"/>
    <property type="match status" value="1"/>
</dbReference>
<gene>
    <name evidence="13" type="ORF">Y717_35630</name>
</gene>
<name>A0A2T7SRM8_9ACTN</name>
<sequence>MTDAGPGAFRTGAAERAAMRGLLDALRGALAGPLAPEWERAFWAVPRHRFLPERVWVDDDLTACTRGAAPDHWLRAAYANGPVVTQVNDGIDDGIDDGRDPGDGERRASSSASAPSIVFRMLRLLAVEDGHRVLEIGTGTGWNAGLLAHRLGSERVTSVELDPRLSAQAARRLRRAGLEPRIVTGDGASGYAPGAPYDRVVATCSVRRVPRAWLEQTRPGGVILTPWESPWFRFGLLRLTVRDDGSASGRFSPHSAFMLIRNQRTDLRIYRDVVEDDQLPERSATELCPWAVAGDDPAARFAIGLRLPDIWRAWHDNPDVHGVASRLWLATTDTTSWAAVDWDGRTDQRLTVWQYGPRRLWDEVEATYRWWLRAGSPGPERFGLTVTPDGRQTPWLHTQAGVLTTGALTTGADETGR</sequence>
<dbReference type="Pfam" id="PF01135">
    <property type="entry name" value="PCMT"/>
    <property type="match status" value="1"/>
</dbReference>
<evidence type="ECO:0000256" key="5">
    <source>
        <dbReference type="ARBA" id="ARBA00022490"/>
    </source>
</evidence>
<feature type="region of interest" description="Disordered" evidence="12">
    <location>
        <begin position="89"/>
        <end position="112"/>
    </location>
</feature>
<keyword evidence="14" id="KW-1185">Reference proteome</keyword>
<comment type="similarity">
    <text evidence="2">Belongs to the methyltransferase superfamily. L-isoaspartyl/D-aspartyl protein methyltransferase family.</text>
</comment>
<evidence type="ECO:0000256" key="2">
    <source>
        <dbReference type="ARBA" id="ARBA00005369"/>
    </source>
</evidence>
<evidence type="ECO:0000313" key="13">
    <source>
        <dbReference type="EMBL" id="PVE05481.1"/>
    </source>
</evidence>
<keyword evidence="7 13" id="KW-0808">Transferase</keyword>
<comment type="subcellular location">
    <subcellularLocation>
        <location evidence="1">Cytoplasm</location>
    </subcellularLocation>
</comment>
<dbReference type="EMBL" id="AZSP01000332">
    <property type="protein sequence ID" value="PVE05481.1"/>
    <property type="molecule type" value="Genomic_DNA"/>
</dbReference>
<dbReference type="AlphaFoldDB" id="A0A2T7SRM8"/>
<dbReference type="GO" id="GO:0004719">
    <property type="term" value="F:protein-L-isoaspartate (D-aspartate) O-methyltransferase activity"/>
    <property type="evidence" value="ECO:0007669"/>
    <property type="project" value="UniProtKB-EC"/>
</dbReference>